<dbReference type="GeneID" id="81629074"/>
<protein>
    <submittedName>
        <fullName evidence="2">Uncharacterized protein</fullName>
    </submittedName>
</protein>
<evidence type="ECO:0000256" key="1">
    <source>
        <dbReference type="SAM" id="MobiDB-lite"/>
    </source>
</evidence>
<keyword evidence="3" id="KW-1185">Reference proteome</keyword>
<reference evidence="2" key="2">
    <citation type="journal article" date="2023" name="IMA Fungus">
        <title>Comparative genomic study of the Penicillium genus elucidates a diverse pangenome and 15 lateral gene transfer events.</title>
        <authorList>
            <person name="Petersen C."/>
            <person name="Sorensen T."/>
            <person name="Nielsen M.R."/>
            <person name="Sondergaard T.E."/>
            <person name="Sorensen J.L."/>
            <person name="Fitzpatrick D.A."/>
            <person name="Frisvad J.C."/>
            <person name="Nielsen K.L."/>
        </authorList>
    </citation>
    <scope>NUCLEOTIDE SEQUENCE</scope>
    <source>
        <strain evidence="2">IBT 30728</strain>
    </source>
</reference>
<proteinExistence type="predicted"/>
<gene>
    <name evidence="2" type="ORF">N7539_009229</name>
</gene>
<dbReference type="RefSeq" id="XP_056786201.1">
    <property type="nucleotide sequence ID" value="XM_056938824.1"/>
</dbReference>
<name>A0A9X0BJH6_9EURO</name>
<organism evidence="2 3">
    <name type="scientific">Penicillium diatomitis</name>
    <dbReference type="NCBI Taxonomy" id="2819901"/>
    <lineage>
        <taxon>Eukaryota</taxon>
        <taxon>Fungi</taxon>
        <taxon>Dikarya</taxon>
        <taxon>Ascomycota</taxon>
        <taxon>Pezizomycotina</taxon>
        <taxon>Eurotiomycetes</taxon>
        <taxon>Eurotiomycetidae</taxon>
        <taxon>Eurotiales</taxon>
        <taxon>Aspergillaceae</taxon>
        <taxon>Penicillium</taxon>
    </lineage>
</organism>
<reference evidence="2" key="1">
    <citation type="submission" date="2022-12" db="EMBL/GenBank/DDBJ databases">
        <authorList>
            <person name="Petersen C."/>
        </authorList>
    </citation>
    <scope>NUCLEOTIDE SEQUENCE</scope>
    <source>
        <strain evidence="2">IBT 30728</strain>
    </source>
</reference>
<comment type="caution">
    <text evidence="2">The sequence shown here is derived from an EMBL/GenBank/DDBJ whole genome shotgun (WGS) entry which is preliminary data.</text>
</comment>
<dbReference type="EMBL" id="JAPWDQ010000015">
    <property type="protein sequence ID" value="KAJ5469611.1"/>
    <property type="molecule type" value="Genomic_DNA"/>
</dbReference>
<feature type="region of interest" description="Disordered" evidence="1">
    <location>
        <begin position="98"/>
        <end position="136"/>
    </location>
</feature>
<evidence type="ECO:0000313" key="2">
    <source>
        <dbReference type="EMBL" id="KAJ5469611.1"/>
    </source>
</evidence>
<sequence>MPLGQLPSSRLSINPGPEWGTTCRLYPSSLGRTPLLVTVLSSITTRKEHCASSLHPPRLAMNAPAQEAVSRLPIYPDDEIIGHAGRFLIWSPAPRMQTSPPLVGGPLPAGVASDKRWKHNDASGGTPDPAVDSWGLERATIAHG</sequence>
<accession>A0A9X0BJH6</accession>
<evidence type="ECO:0000313" key="3">
    <source>
        <dbReference type="Proteomes" id="UP001148312"/>
    </source>
</evidence>
<feature type="compositionally biased region" description="Low complexity" evidence="1">
    <location>
        <begin position="100"/>
        <end position="112"/>
    </location>
</feature>
<dbReference type="Proteomes" id="UP001148312">
    <property type="component" value="Unassembled WGS sequence"/>
</dbReference>
<dbReference type="AlphaFoldDB" id="A0A9X0BJH6"/>